<accession>A9P0I0</accession>
<evidence type="ECO:0000313" key="1">
    <source>
        <dbReference type="EMBL" id="ABK26391.1"/>
    </source>
</evidence>
<organism evidence="1">
    <name type="scientific">Picea sitchensis</name>
    <name type="common">Sitka spruce</name>
    <name type="synonym">Pinus sitchensis</name>
    <dbReference type="NCBI Taxonomy" id="3332"/>
    <lineage>
        <taxon>Eukaryota</taxon>
        <taxon>Viridiplantae</taxon>
        <taxon>Streptophyta</taxon>
        <taxon>Embryophyta</taxon>
        <taxon>Tracheophyta</taxon>
        <taxon>Spermatophyta</taxon>
        <taxon>Pinopsida</taxon>
        <taxon>Pinidae</taxon>
        <taxon>Conifers I</taxon>
        <taxon>Pinales</taxon>
        <taxon>Pinaceae</taxon>
        <taxon>Picea</taxon>
    </lineage>
</organism>
<proteinExistence type="evidence at transcript level"/>
<reference evidence="1" key="1">
    <citation type="journal article" date="2008" name="BMC Genomics">
        <title>A conifer genomics resource of 200,000 spruce (Picea spp.) ESTs and 6,464 high-quality, sequence-finished full-length cDNAs for Sitka spruce (Picea sitchensis).</title>
        <authorList>
            <person name="Ralph S.G."/>
            <person name="Chun H.J."/>
            <person name="Kolosova N."/>
            <person name="Cooper D."/>
            <person name="Oddy C."/>
            <person name="Ritland C.E."/>
            <person name="Kirkpatrick R."/>
            <person name="Moore R."/>
            <person name="Barber S."/>
            <person name="Holt R.A."/>
            <person name="Jones S.J."/>
            <person name="Marra M.A."/>
            <person name="Douglas C.J."/>
            <person name="Ritland K."/>
            <person name="Bohlmann J."/>
        </authorList>
    </citation>
    <scope>NUCLEOTIDE SEQUENCE</scope>
    <source>
        <tissue evidence="1">Green portion of the leader tissue</tissue>
    </source>
</reference>
<protein>
    <submittedName>
        <fullName evidence="1">Uncharacterized protein</fullName>
    </submittedName>
</protein>
<dbReference type="AlphaFoldDB" id="A9P0I0"/>
<dbReference type="EMBL" id="EF087136">
    <property type="protein sequence ID" value="ABK26391.1"/>
    <property type="molecule type" value="mRNA"/>
</dbReference>
<name>A9P0I0_PICSI</name>
<sequence length="39" mass="4845">MYRRMEMPRGWPISWRICRYLIERVLGFLLLTPSLETFI</sequence>